<dbReference type="EMBL" id="CP037968">
    <property type="protein sequence ID" value="QYZ80240.1"/>
    <property type="molecule type" value="Genomic_DNA"/>
</dbReference>
<proteinExistence type="predicted"/>
<reference evidence="1" key="2">
    <citation type="submission" date="2019-03" db="EMBL/GenBank/DDBJ databases">
        <authorList>
            <person name="Chen S.-C."/>
            <person name="Wu S.-Y."/>
            <person name="Lai M.-C."/>
        </authorList>
    </citation>
    <scope>NUCLEOTIDE SEQUENCE</scope>
    <source>
        <strain evidence="1">ML15</strain>
    </source>
</reference>
<dbReference type="Proteomes" id="UP000826709">
    <property type="component" value="Chromosome"/>
</dbReference>
<dbReference type="RefSeq" id="WP_220681550.1">
    <property type="nucleotide sequence ID" value="NZ_CP037968.1"/>
</dbReference>
<keyword evidence="2" id="KW-1185">Reference proteome</keyword>
<protein>
    <submittedName>
        <fullName evidence="1">Uncharacterized protein</fullName>
    </submittedName>
</protein>
<name>A0A8G1A382_9EURY</name>
<evidence type="ECO:0000313" key="1">
    <source>
        <dbReference type="EMBL" id="QYZ80240.1"/>
    </source>
</evidence>
<accession>A0A8G1A382</accession>
<gene>
    <name evidence="1" type="ORF">E2N92_12770</name>
</gene>
<organism evidence="1 2">
    <name type="scientific">Methanofollis formosanus</name>
    <dbReference type="NCBI Taxonomy" id="299308"/>
    <lineage>
        <taxon>Archaea</taxon>
        <taxon>Methanobacteriati</taxon>
        <taxon>Methanobacteriota</taxon>
        <taxon>Stenosarchaea group</taxon>
        <taxon>Methanomicrobia</taxon>
        <taxon>Methanomicrobiales</taxon>
        <taxon>Methanomicrobiaceae</taxon>
        <taxon>Methanofollis</taxon>
    </lineage>
</organism>
<dbReference type="AlphaFoldDB" id="A0A8G1A382"/>
<dbReference type="KEGG" id="mfk:E2N92_12770"/>
<evidence type="ECO:0000313" key="2">
    <source>
        <dbReference type="Proteomes" id="UP000826709"/>
    </source>
</evidence>
<reference evidence="1" key="1">
    <citation type="journal article" date="2005" name="Int. J. Syst. Evol. Microbiol.">
        <title>Methanofollis formosanus sp. nov., isolated from a fish pond.</title>
        <authorList>
            <person name="Wu S.Y."/>
            <person name="Chen S.C."/>
            <person name="Lai M.C."/>
        </authorList>
    </citation>
    <scope>NUCLEOTIDE SEQUENCE</scope>
    <source>
        <strain evidence="1">ML15</strain>
    </source>
</reference>
<sequence>MEHDPHRFSYLNVGDQATGNFHPICVRRALASYPTVENILFSSPQPTREPNPSPSLMLMPGGGMMLDFDALLERKDEVQESIQFWYDIFIPYA</sequence>